<reference evidence="1 2" key="1">
    <citation type="submission" date="2020-08" db="EMBL/GenBank/DDBJ databases">
        <title>Genomic Encyclopedia of Type Strains, Phase IV (KMG-IV): sequencing the most valuable type-strain genomes for metagenomic binning, comparative biology and taxonomic classification.</title>
        <authorList>
            <person name="Goeker M."/>
        </authorList>
    </citation>
    <scope>NUCLEOTIDE SEQUENCE [LARGE SCALE GENOMIC DNA]</scope>
    <source>
        <strain evidence="1 2">DSM 12252</strain>
    </source>
</reference>
<keyword evidence="2" id="KW-1185">Reference proteome</keyword>
<gene>
    <name evidence="1" type="ORF">HNQ65_002227</name>
</gene>
<name>A0A7W8DK34_9BACT</name>
<dbReference type="SUPFAM" id="SSF53649">
    <property type="entry name" value="Alkaline phosphatase-like"/>
    <property type="match status" value="1"/>
</dbReference>
<dbReference type="InterPro" id="IPR010869">
    <property type="entry name" value="DUF1501"/>
</dbReference>
<dbReference type="PANTHER" id="PTHR43737">
    <property type="entry name" value="BLL7424 PROTEIN"/>
    <property type="match status" value="1"/>
</dbReference>
<dbReference type="RefSeq" id="WP_184339566.1">
    <property type="nucleotide sequence ID" value="NZ_JACHIG010000004.1"/>
</dbReference>
<dbReference type="Gene3D" id="3.40.720.10">
    <property type="entry name" value="Alkaline Phosphatase, subunit A"/>
    <property type="match status" value="1"/>
</dbReference>
<dbReference type="Pfam" id="PF07394">
    <property type="entry name" value="DUF1501"/>
    <property type="match status" value="1"/>
</dbReference>
<evidence type="ECO:0000313" key="2">
    <source>
        <dbReference type="Proteomes" id="UP000590740"/>
    </source>
</evidence>
<evidence type="ECO:0000313" key="1">
    <source>
        <dbReference type="EMBL" id="MBB5032645.1"/>
    </source>
</evidence>
<organism evidence="1 2">
    <name type="scientific">Prosthecobacter vanneervenii</name>
    <dbReference type="NCBI Taxonomy" id="48466"/>
    <lineage>
        <taxon>Bacteria</taxon>
        <taxon>Pseudomonadati</taxon>
        <taxon>Verrucomicrobiota</taxon>
        <taxon>Verrucomicrobiia</taxon>
        <taxon>Verrucomicrobiales</taxon>
        <taxon>Verrucomicrobiaceae</taxon>
        <taxon>Prosthecobacter</taxon>
    </lineage>
</organism>
<dbReference type="EMBL" id="JACHIG010000004">
    <property type="protein sequence ID" value="MBB5032645.1"/>
    <property type="molecule type" value="Genomic_DNA"/>
</dbReference>
<sequence>MKKPHICHSPGLPVRCCGRREVLAGASAGFGMLALQALAGGALPQHRTTRARAKNIIFCFMDGGPSHVDTFDPKPMLKKHEGKPIGESAVTKRAQSGAGRVWLGSPWEFRQHGESGLWVSSLLPHTARVADHLCVVRSMVGELPLHGQQNLLLHTGRILGQAPSFGAWVSYGLGTENTSLPGYVVLNNDWVPNGGLENFGSSFLPASHQATMVRARGVPVDNIAPRDAAAVQRRKLALLAAQDADFAARASDANAIEAAIANYETAFRMQSAVPQIADISAEPEHVRRMYGVDATDEHQRFYATQALRARRLVEAGVRFVEITCPSFDGNNSPWDQHGLLKINHEKNARITDQSVAALILDLEQRGLLDETIVLWAGEMGRTPHTPKVTESCGRDHHVNGYSLFMAGGGMRGGMAYGETDEFGNSVTRDPVSIHDIHATLLHQMGVDHERLTYRHGGRDQRLTDVHGRVLSELLA</sequence>
<dbReference type="InterPro" id="IPR017850">
    <property type="entry name" value="Alkaline_phosphatase_core_sf"/>
</dbReference>
<dbReference type="Proteomes" id="UP000590740">
    <property type="component" value="Unassembled WGS sequence"/>
</dbReference>
<evidence type="ECO:0008006" key="3">
    <source>
        <dbReference type="Google" id="ProtNLM"/>
    </source>
</evidence>
<dbReference type="PROSITE" id="PS51318">
    <property type="entry name" value="TAT"/>
    <property type="match status" value="1"/>
</dbReference>
<dbReference type="PANTHER" id="PTHR43737:SF1">
    <property type="entry name" value="DUF1501 DOMAIN-CONTAINING PROTEIN"/>
    <property type="match status" value="1"/>
</dbReference>
<proteinExistence type="predicted"/>
<dbReference type="InterPro" id="IPR006311">
    <property type="entry name" value="TAT_signal"/>
</dbReference>
<dbReference type="AlphaFoldDB" id="A0A7W8DK34"/>
<comment type="caution">
    <text evidence="1">The sequence shown here is derived from an EMBL/GenBank/DDBJ whole genome shotgun (WGS) entry which is preliminary data.</text>
</comment>
<protein>
    <recommendedName>
        <fullName evidence="3">Sulfatase</fullName>
    </recommendedName>
</protein>
<accession>A0A7W8DK34</accession>